<organism evidence="1 2">
    <name type="scientific">Caerostris extrusa</name>
    <name type="common">Bark spider</name>
    <name type="synonym">Caerostris bankana</name>
    <dbReference type="NCBI Taxonomy" id="172846"/>
    <lineage>
        <taxon>Eukaryota</taxon>
        <taxon>Metazoa</taxon>
        <taxon>Ecdysozoa</taxon>
        <taxon>Arthropoda</taxon>
        <taxon>Chelicerata</taxon>
        <taxon>Arachnida</taxon>
        <taxon>Araneae</taxon>
        <taxon>Araneomorphae</taxon>
        <taxon>Entelegynae</taxon>
        <taxon>Araneoidea</taxon>
        <taxon>Araneidae</taxon>
        <taxon>Caerostris</taxon>
    </lineage>
</organism>
<dbReference type="EMBL" id="BPLR01014200">
    <property type="protein sequence ID" value="GIY67101.1"/>
    <property type="molecule type" value="Genomic_DNA"/>
</dbReference>
<protein>
    <submittedName>
        <fullName evidence="1">Uncharacterized protein</fullName>
    </submittedName>
</protein>
<evidence type="ECO:0000313" key="1">
    <source>
        <dbReference type="EMBL" id="GIY67101.1"/>
    </source>
</evidence>
<sequence length="73" mass="8203">MSSNSKYLALQLLRFSVTDCAYRVNSFEDELFFFPAAAIGNRLTFMEDMPRILNRRTPSVAGIGCECTGESGW</sequence>
<reference evidence="1 2" key="1">
    <citation type="submission" date="2021-06" db="EMBL/GenBank/DDBJ databases">
        <title>Caerostris extrusa draft genome.</title>
        <authorList>
            <person name="Kono N."/>
            <person name="Arakawa K."/>
        </authorList>
    </citation>
    <scope>NUCLEOTIDE SEQUENCE [LARGE SCALE GENOMIC DNA]</scope>
</reference>
<comment type="caution">
    <text evidence="1">The sequence shown here is derived from an EMBL/GenBank/DDBJ whole genome shotgun (WGS) entry which is preliminary data.</text>
</comment>
<dbReference type="AlphaFoldDB" id="A0AAV4V9S9"/>
<accession>A0AAV4V9S9</accession>
<keyword evidence="2" id="KW-1185">Reference proteome</keyword>
<name>A0AAV4V9S9_CAEEX</name>
<evidence type="ECO:0000313" key="2">
    <source>
        <dbReference type="Proteomes" id="UP001054945"/>
    </source>
</evidence>
<gene>
    <name evidence="1" type="ORF">CEXT_767961</name>
</gene>
<dbReference type="Proteomes" id="UP001054945">
    <property type="component" value="Unassembled WGS sequence"/>
</dbReference>
<proteinExistence type="predicted"/>